<gene>
    <name evidence="3" type="ORF">TDIB3V08_LOCUS6471</name>
</gene>
<evidence type="ECO:0000313" key="3">
    <source>
        <dbReference type="EMBL" id="CAD7200247.1"/>
    </source>
</evidence>
<accession>A0A7R8Z8K9</accession>
<dbReference type="SUPFAM" id="SSF144000">
    <property type="entry name" value="Oxysterol-binding protein-like"/>
    <property type="match status" value="1"/>
</dbReference>
<dbReference type="EMBL" id="OA567365">
    <property type="protein sequence ID" value="CAD7200247.1"/>
    <property type="molecule type" value="Genomic_DNA"/>
</dbReference>
<dbReference type="InterPro" id="IPR037239">
    <property type="entry name" value="OSBP_sf"/>
</dbReference>
<dbReference type="Gene3D" id="2.30.29.30">
    <property type="entry name" value="Pleckstrin-homology domain (PH domain)/Phosphotyrosine-binding domain (PTB)"/>
    <property type="match status" value="1"/>
</dbReference>
<dbReference type="PANTHER" id="PTHR10972:SF102">
    <property type="entry name" value="OXYSTEROL-BINDING PROTEIN"/>
    <property type="match status" value="1"/>
</dbReference>
<dbReference type="PANTHER" id="PTHR10972">
    <property type="entry name" value="OXYSTEROL-BINDING PROTEIN-RELATED"/>
    <property type="match status" value="1"/>
</dbReference>
<dbReference type="GO" id="GO:0005829">
    <property type="term" value="C:cytosol"/>
    <property type="evidence" value="ECO:0007669"/>
    <property type="project" value="TreeGrafter"/>
</dbReference>
<evidence type="ECO:0000256" key="1">
    <source>
        <dbReference type="ARBA" id="ARBA00008842"/>
    </source>
</evidence>
<organism evidence="3">
    <name type="scientific">Timema douglasi</name>
    <name type="common">Walking stick</name>
    <dbReference type="NCBI Taxonomy" id="61478"/>
    <lineage>
        <taxon>Eukaryota</taxon>
        <taxon>Metazoa</taxon>
        <taxon>Ecdysozoa</taxon>
        <taxon>Arthropoda</taxon>
        <taxon>Hexapoda</taxon>
        <taxon>Insecta</taxon>
        <taxon>Pterygota</taxon>
        <taxon>Neoptera</taxon>
        <taxon>Polyneoptera</taxon>
        <taxon>Phasmatodea</taxon>
        <taxon>Timematodea</taxon>
        <taxon>Timematoidea</taxon>
        <taxon>Timematidae</taxon>
        <taxon>Timema</taxon>
    </lineage>
</organism>
<comment type="similarity">
    <text evidence="1">Belongs to the OSBP family.</text>
</comment>
<dbReference type="GO" id="GO:0032541">
    <property type="term" value="C:cortical endoplasmic reticulum"/>
    <property type="evidence" value="ECO:0007669"/>
    <property type="project" value="TreeGrafter"/>
</dbReference>
<dbReference type="InterPro" id="IPR000648">
    <property type="entry name" value="Oxysterol-bd"/>
</dbReference>
<dbReference type="GO" id="GO:0016020">
    <property type="term" value="C:membrane"/>
    <property type="evidence" value="ECO:0007669"/>
    <property type="project" value="TreeGrafter"/>
</dbReference>
<dbReference type="AlphaFoldDB" id="A0A7R8Z8K9"/>
<evidence type="ECO:0000256" key="2">
    <source>
        <dbReference type="SAM" id="MobiDB-lite"/>
    </source>
</evidence>
<name>A0A7R8Z8K9_TIMDO</name>
<dbReference type="GO" id="GO:0015485">
    <property type="term" value="F:cholesterol binding"/>
    <property type="evidence" value="ECO:0007669"/>
    <property type="project" value="TreeGrafter"/>
</dbReference>
<proteinExistence type="inferred from homology"/>
<protein>
    <submittedName>
        <fullName evidence="3">Uncharacterized protein</fullName>
    </submittedName>
</protein>
<dbReference type="InterPro" id="IPR011993">
    <property type="entry name" value="PH-like_dom_sf"/>
</dbReference>
<reference evidence="3" key="1">
    <citation type="submission" date="2020-11" db="EMBL/GenBank/DDBJ databases">
        <authorList>
            <person name="Tran Van P."/>
        </authorList>
    </citation>
    <scope>NUCLEOTIDE SEQUENCE</scope>
</reference>
<feature type="region of interest" description="Disordered" evidence="2">
    <location>
        <begin position="612"/>
        <end position="665"/>
    </location>
</feature>
<sequence length="824" mass="94351">MSNHWVGTVLLNTCQVIERPSKKDGFCFKLFHPLEQSIWAPRGPEKESIGKWEAAQNDLTQFTLYTAVTGQRGTQFTLYTAVTVQRGTQFTLYTDVTVQRGTQFILNTDATVHRGTQFTLYTAVTGQGGTHFTLLSLDSEKHSSHLTLMPLYIEEHSSHLTLMPLYIEEHSSYFTLMPLYIEEHSSYFTLMPLYIEEHSSHFTLMSLYIEEHSSYFTLMSLYREEHSSRFTLLPLDSEKHSSHLTLMPLYIEEHTRNTVHTLHCCHWTGRNTLYPAVTGQRETQFTLLSLDSEKHSSHFTLMSLYTEEHSSYFTLMSLYIEEYSSHFTLMSLDSEEHRSYFTLMSLYREEHRSYFTLMSLYREEYSSHFTLMSLYREEHGSHFTLMSLDSEEHGSYFTLMSLYIEEHSEVNSSNIDKEPSSNMSAPVYQIPALNPFDFKSTLEWISWKDRFMRFRSASGAVVQPLPTAYLIFRAPSQAAGKCWLDALELSLRCSSLLVRSMSSKSNHDTTTNHETQWSEADYEKHFTDHADALAHLGRLLKCFRPKTPSTPQTKLLLKSVVCSPRSRAPLELPLLVVGPERREPGSCCPSPSPFFQQLYHAVAFMEREMLPTPIHQPDPERPTLADLDDLSQPDGGLGDHLNGADQVSLSDTDSERDETQVAEGEPLETPYINKEEIEEFGSVRSSRDHVFVVGSSIDHVYVLGSSLNQVCVLESSRDHVYVLESSRDHVYVLGSSRDHICVVGFSRNHVYVLGSSSYPHVCVQAGEQVEELGEEHRSLIWYLVKQVRPGMDLSKVVLPTFILEPRSFLDKLADSYYHADILAK</sequence>